<reference evidence="2" key="1">
    <citation type="journal article" date="2019" name="Int. J. Syst. Evol. Microbiol.">
        <title>The Global Catalogue of Microorganisms (GCM) 10K type strain sequencing project: providing services to taxonomists for standard genome sequencing and annotation.</title>
        <authorList>
            <consortium name="The Broad Institute Genomics Platform"/>
            <consortium name="The Broad Institute Genome Sequencing Center for Infectious Disease"/>
            <person name="Wu L."/>
            <person name="Ma J."/>
        </authorList>
    </citation>
    <scope>NUCLEOTIDE SEQUENCE [LARGE SCALE GENOMIC DNA]</scope>
    <source>
        <strain evidence="2">JCM 17695</strain>
    </source>
</reference>
<gene>
    <name evidence="1" type="ORF">ACFQV2_07380</name>
</gene>
<proteinExistence type="predicted"/>
<evidence type="ECO:0008006" key="3">
    <source>
        <dbReference type="Google" id="ProtNLM"/>
    </source>
</evidence>
<organism evidence="1 2">
    <name type="scientific">Actinokineospora soli</name>
    <dbReference type="NCBI Taxonomy" id="1048753"/>
    <lineage>
        <taxon>Bacteria</taxon>
        <taxon>Bacillati</taxon>
        <taxon>Actinomycetota</taxon>
        <taxon>Actinomycetes</taxon>
        <taxon>Pseudonocardiales</taxon>
        <taxon>Pseudonocardiaceae</taxon>
        <taxon>Actinokineospora</taxon>
    </lineage>
</organism>
<accession>A0ABW2TI78</accession>
<dbReference type="EMBL" id="JBHTEY010000004">
    <property type="protein sequence ID" value="MFC7613452.1"/>
    <property type="molecule type" value="Genomic_DNA"/>
</dbReference>
<name>A0ABW2TI78_9PSEU</name>
<keyword evidence="2" id="KW-1185">Reference proteome</keyword>
<sequence length="137" mass="14265">MGAEQDRRGLTGDSSLDAALLMVEDRSASVNRWTGLMTRTTFPFGREAEARLRDTLSAVESEPTERVKAAVGLAALSLGHVEEAAGALEGLATGTRSALADLGRARRERIVGDAARVVADRTVPSGSGASPRGRCGS</sequence>
<protein>
    <recommendedName>
        <fullName evidence="3">HEAT repeat-containing protein</fullName>
    </recommendedName>
</protein>
<comment type="caution">
    <text evidence="1">The sequence shown here is derived from an EMBL/GenBank/DDBJ whole genome shotgun (WGS) entry which is preliminary data.</text>
</comment>
<dbReference type="Proteomes" id="UP001596512">
    <property type="component" value="Unassembled WGS sequence"/>
</dbReference>
<evidence type="ECO:0000313" key="1">
    <source>
        <dbReference type="EMBL" id="MFC7613452.1"/>
    </source>
</evidence>
<evidence type="ECO:0000313" key="2">
    <source>
        <dbReference type="Proteomes" id="UP001596512"/>
    </source>
</evidence>